<dbReference type="EMBL" id="BQNB010010488">
    <property type="protein sequence ID" value="GJS77967.1"/>
    <property type="molecule type" value="Genomic_DNA"/>
</dbReference>
<comment type="caution">
    <text evidence="2">The sequence shown here is derived from an EMBL/GenBank/DDBJ whole genome shotgun (WGS) entry which is preliminary data.</text>
</comment>
<feature type="domain" description="Reverse transcriptase zinc-binding" evidence="1">
    <location>
        <begin position="46"/>
        <end position="99"/>
    </location>
</feature>
<dbReference type="Proteomes" id="UP001151760">
    <property type="component" value="Unassembled WGS sequence"/>
</dbReference>
<reference evidence="2" key="1">
    <citation type="journal article" date="2022" name="Int. J. Mol. Sci.">
        <title>Draft Genome of Tanacetum Coccineum: Genomic Comparison of Closely Related Tanacetum-Family Plants.</title>
        <authorList>
            <person name="Yamashiro T."/>
            <person name="Shiraishi A."/>
            <person name="Nakayama K."/>
            <person name="Satake H."/>
        </authorList>
    </citation>
    <scope>NUCLEOTIDE SEQUENCE</scope>
</reference>
<keyword evidence="2" id="KW-0548">Nucleotidyltransferase</keyword>
<dbReference type="GO" id="GO:0003964">
    <property type="term" value="F:RNA-directed DNA polymerase activity"/>
    <property type="evidence" value="ECO:0007669"/>
    <property type="project" value="UniProtKB-KW"/>
</dbReference>
<gene>
    <name evidence="2" type="ORF">Tco_0727848</name>
</gene>
<evidence type="ECO:0000313" key="3">
    <source>
        <dbReference type="Proteomes" id="UP001151760"/>
    </source>
</evidence>
<organism evidence="2 3">
    <name type="scientific">Tanacetum coccineum</name>
    <dbReference type="NCBI Taxonomy" id="301880"/>
    <lineage>
        <taxon>Eukaryota</taxon>
        <taxon>Viridiplantae</taxon>
        <taxon>Streptophyta</taxon>
        <taxon>Embryophyta</taxon>
        <taxon>Tracheophyta</taxon>
        <taxon>Spermatophyta</taxon>
        <taxon>Magnoliopsida</taxon>
        <taxon>eudicotyledons</taxon>
        <taxon>Gunneridae</taxon>
        <taxon>Pentapetalae</taxon>
        <taxon>asterids</taxon>
        <taxon>campanulids</taxon>
        <taxon>Asterales</taxon>
        <taxon>Asteraceae</taxon>
        <taxon>Asteroideae</taxon>
        <taxon>Anthemideae</taxon>
        <taxon>Anthemidinae</taxon>
        <taxon>Tanacetum</taxon>
    </lineage>
</organism>
<protein>
    <submittedName>
        <fullName evidence="2">Reverse transcriptase zinc-binding domain-containing protein</fullName>
    </submittedName>
</protein>
<evidence type="ECO:0000313" key="2">
    <source>
        <dbReference type="EMBL" id="GJS77967.1"/>
    </source>
</evidence>
<dbReference type="PANTHER" id="PTHR33116:SF84">
    <property type="entry name" value="RNA-DIRECTED DNA POLYMERASE"/>
    <property type="match status" value="1"/>
</dbReference>
<name>A0ABQ4YM31_9ASTR</name>
<sequence length="207" mass="24159">MANGEWHWPQPWLLKAPNIGTMSAPILDLTSSDLIQWKYRKGVLSLFSVAKACLRTQDKLCQWDVGNVDLSLIRCPLCDMVSDSHCHLFFECQFSSQVWCYVRSLADLENVPPLMHLILIWLISIAHQRSARSIIRRLVVAATTYFLWSERNNRLFKNSKRSPEEVRDVIMTTVRLKLLSFRFKNPDKVRELLDNWNMPSGFWIYGS</sequence>
<keyword evidence="2" id="KW-0808">Transferase</keyword>
<proteinExistence type="predicted"/>
<keyword evidence="3" id="KW-1185">Reference proteome</keyword>
<dbReference type="Pfam" id="PF13966">
    <property type="entry name" value="zf-RVT"/>
    <property type="match status" value="1"/>
</dbReference>
<accession>A0ABQ4YM31</accession>
<keyword evidence="2" id="KW-0695">RNA-directed DNA polymerase</keyword>
<dbReference type="InterPro" id="IPR026960">
    <property type="entry name" value="RVT-Znf"/>
</dbReference>
<reference evidence="2" key="2">
    <citation type="submission" date="2022-01" db="EMBL/GenBank/DDBJ databases">
        <authorList>
            <person name="Yamashiro T."/>
            <person name="Shiraishi A."/>
            <person name="Satake H."/>
            <person name="Nakayama K."/>
        </authorList>
    </citation>
    <scope>NUCLEOTIDE SEQUENCE</scope>
</reference>
<dbReference type="PANTHER" id="PTHR33116">
    <property type="entry name" value="REVERSE TRANSCRIPTASE ZINC-BINDING DOMAIN-CONTAINING PROTEIN-RELATED-RELATED"/>
    <property type="match status" value="1"/>
</dbReference>
<evidence type="ECO:0000259" key="1">
    <source>
        <dbReference type="Pfam" id="PF13966"/>
    </source>
</evidence>